<dbReference type="InterPro" id="IPR016181">
    <property type="entry name" value="Acyl_CoA_acyltransferase"/>
</dbReference>
<protein>
    <recommendedName>
        <fullName evidence="1">N-acetyltransferase domain-containing protein</fullName>
    </recommendedName>
</protein>
<organism evidence="2 3">
    <name type="scientific">Lactarius akahatsu</name>
    <dbReference type="NCBI Taxonomy" id="416441"/>
    <lineage>
        <taxon>Eukaryota</taxon>
        <taxon>Fungi</taxon>
        <taxon>Dikarya</taxon>
        <taxon>Basidiomycota</taxon>
        <taxon>Agaricomycotina</taxon>
        <taxon>Agaricomycetes</taxon>
        <taxon>Russulales</taxon>
        <taxon>Russulaceae</taxon>
        <taxon>Lactarius</taxon>
    </lineage>
</organism>
<comment type="caution">
    <text evidence="2">The sequence shown here is derived from an EMBL/GenBank/DDBJ whole genome shotgun (WGS) entry which is preliminary data.</text>
</comment>
<dbReference type="InterPro" id="IPR052523">
    <property type="entry name" value="Trichothecene_AcTrans"/>
</dbReference>
<gene>
    <name evidence="2" type="ORF">EDB92DRAFT_2000527</name>
</gene>
<dbReference type="CDD" id="cd04301">
    <property type="entry name" value="NAT_SF"/>
    <property type="match status" value="1"/>
</dbReference>
<keyword evidence="3" id="KW-1185">Reference proteome</keyword>
<dbReference type="Pfam" id="PF13508">
    <property type="entry name" value="Acetyltransf_7"/>
    <property type="match status" value="1"/>
</dbReference>
<dbReference type="PANTHER" id="PTHR42791">
    <property type="entry name" value="GNAT FAMILY ACETYLTRANSFERASE"/>
    <property type="match status" value="1"/>
</dbReference>
<dbReference type="PROSITE" id="PS51186">
    <property type="entry name" value="GNAT"/>
    <property type="match status" value="1"/>
</dbReference>
<reference evidence="2" key="1">
    <citation type="submission" date="2022-01" db="EMBL/GenBank/DDBJ databases">
        <title>Comparative genomics reveals a dynamic genome evolution in the ectomycorrhizal milk-cap (Lactarius) mushrooms.</title>
        <authorList>
            <consortium name="DOE Joint Genome Institute"/>
            <person name="Lebreton A."/>
            <person name="Tang N."/>
            <person name="Kuo A."/>
            <person name="LaButti K."/>
            <person name="Drula E."/>
            <person name="Barry K."/>
            <person name="Clum A."/>
            <person name="Lipzen A."/>
            <person name="Mousain D."/>
            <person name="Ng V."/>
            <person name="Wang R."/>
            <person name="Wang X."/>
            <person name="Dai Y."/>
            <person name="Henrissat B."/>
            <person name="Grigoriev I.V."/>
            <person name="Guerin-Laguette A."/>
            <person name="Yu F."/>
            <person name="Martin F.M."/>
        </authorList>
    </citation>
    <scope>NUCLEOTIDE SEQUENCE</scope>
    <source>
        <strain evidence="2">QP</strain>
    </source>
</reference>
<evidence type="ECO:0000259" key="1">
    <source>
        <dbReference type="PROSITE" id="PS51186"/>
    </source>
</evidence>
<dbReference type="PANTHER" id="PTHR42791:SF1">
    <property type="entry name" value="N-ACETYLTRANSFERASE DOMAIN-CONTAINING PROTEIN"/>
    <property type="match status" value="1"/>
</dbReference>
<evidence type="ECO:0000313" key="3">
    <source>
        <dbReference type="Proteomes" id="UP001201163"/>
    </source>
</evidence>
<evidence type="ECO:0000313" key="2">
    <source>
        <dbReference type="EMBL" id="KAH8989977.1"/>
    </source>
</evidence>
<dbReference type="GO" id="GO:0016747">
    <property type="term" value="F:acyltransferase activity, transferring groups other than amino-acyl groups"/>
    <property type="evidence" value="ECO:0007669"/>
    <property type="project" value="InterPro"/>
</dbReference>
<dbReference type="AlphaFoldDB" id="A0AAD4QD11"/>
<accession>A0AAD4QD11</accession>
<feature type="domain" description="N-acetyltransferase" evidence="1">
    <location>
        <begin position="73"/>
        <end position="219"/>
    </location>
</feature>
<dbReference type="Proteomes" id="UP001201163">
    <property type="component" value="Unassembled WGS sequence"/>
</dbReference>
<dbReference type="Gene3D" id="3.40.630.30">
    <property type="match status" value="1"/>
</dbReference>
<dbReference type="InterPro" id="IPR000182">
    <property type="entry name" value="GNAT_dom"/>
</dbReference>
<name>A0AAD4QD11_9AGAM</name>
<dbReference type="SUPFAM" id="SSF55729">
    <property type="entry name" value="Acyl-CoA N-acyltransferases (Nat)"/>
    <property type="match status" value="1"/>
</dbReference>
<proteinExistence type="predicted"/>
<dbReference type="EMBL" id="JAKELL010000033">
    <property type="protein sequence ID" value="KAH8989977.1"/>
    <property type="molecule type" value="Genomic_DNA"/>
</dbReference>
<sequence length="230" mass="25322">MSQFHVRRLEHPTPAQLDAVVSIATKAYASDISEYVYTGGDTALAGALWRSMINAGVHSGVLYVASAVTVPEPEIRPEAIHAIGLWFPPGQQLYSTPEQRALGFTDLIARIAPEYRTWLLNDFSAKTRELKTRIFGPTMERDTWYANCIATDPAYQGRGLASAIIERVLADAAATHSVVALGTQNEKNAAFYQNLGFVERGRLDANTPWGTFTGNVFIHEPGLRRDKNEA</sequence>